<evidence type="ECO:0000259" key="1">
    <source>
        <dbReference type="PROSITE" id="PS50994"/>
    </source>
</evidence>
<dbReference type="InterPro" id="IPR036397">
    <property type="entry name" value="RNaseH_sf"/>
</dbReference>
<feature type="domain" description="Integrase catalytic" evidence="1">
    <location>
        <begin position="1"/>
        <end position="108"/>
    </location>
</feature>
<dbReference type="Gene3D" id="3.30.420.10">
    <property type="entry name" value="Ribonuclease H-like superfamily/Ribonuclease H"/>
    <property type="match status" value="1"/>
</dbReference>
<evidence type="ECO:0000313" key="2">
    <source>
        <dbReference type="EMBL" id="CAD1832617.1"/>
    </source>
</evidence>
<dbReference type="GO" id="GO:0015074">
    <property type="term" value="P:DNA integration"/>
    <property type="evidence" value="ECO:0007669"/>
    <property type="project" value="InterPro"/>
</dbReference>
<dbReference type="AlphaFoldDB" id="A0A6V7PP59"/>
<dbReference type="GO" id="GO:0003676">
    <property type="term" value="F:nucleic acid binding"/>
    <property type="evidence" value="ECO:0007669"/>
    <property type="project" value="InterPro"/>
</dbReference>
<reference evidence="2" key="1">
    <citation type="submission" date="2020-07" db="EMBL/GenBank/DDBJ databases">
        <authorList>
            <person name="Lin J."/>
        </authorList>
    </citation>
    <scope>NUCLEOTIDE SEQUENCE</scope>
</reference>
<organism evidence="2">
    <name type="scientific">Ananas comosus var. bracteatus</name>
    <name type="common">red pineapple</name>
    <dbReference type="NCBI Taxonomy" id="296719"/>
    <lineage>
        <taxon>Eukaryota</taxon>
        <taxon>Viridiplantae</taxon>
        <taxon>Streptophyta</taxon>
        <taxon>Embryophyta</taxon>
        <taxon>Tracheophyta</taxon>
        <taxon>Spermatophyta</taxon>
        <taxon>Magnoliopsida</taxon>
        <taxon>Liliopsida</taxon>
        <taxon>Poales</taxon>
        <taxon>Bromeliaceae</taxon>
        <taxon>Bromelioideae</taxon>
        <taxon>Ananas</taxon>
    </lineage>
</organism>
<name>A0A6V7PP59_ANACO</name>
<protein>
    <recommendedName>
        <fullName evidence="1">Integrase catalytic domain-containing protein</fullName>
    </recommendedName>
</protein>
<dbReference type="PANTHER" id="PTHR35046:SF18">
    <property type="entry name" value="RNA-DIRECTED DNA POLYMERASE"/>
    <property type="match status" value="1"/>
</dbReference>
<gene>
    <name evidence="2" type="ORF">CB5_LOCUS15828</name>
</gene>
<dbReference type="InterPro" id="IPR012337">
    <property type="entry name" value="RNaseH-like_sf"/>
</dbReference>
<dbReference type="InterPro" id="IPR001584">
    <property type="entry name" value="Integrase_cat-core"/>
</dbReference>
<accession>A0A6V7PP59</accession>
<dbReference type="SUPFAM" id="SSF53098">
    <property type="entry name" value="Ribonuclease H-like"/>
    <property type="match status" value="1"/>
</dbReference>
<sequence>MDFIESLPKSEGKDTILVVVDRLMKYAHFLPLRHPFSAIDVAKAFMGIVYKLHGCLESIVFDRDKVFTSHFWRELFGLMGTQLKMSSSNHPKTDGQTERVNRCLETYLCCMCFEHPNSWCKLLPKQNGDTTPTTILPWE</sequence>
<dbReference type="PROSITE" id="PS50994">
    <property type="entry name" value="INTEGRASE"/>
    <property type="match status" value="1"/>
</dbReference>
<dbReference type="EMBL" id="LR862150">
    <property type="protein sequence ID" value="CAD1832617.1"/>
    <property type="molecule type" value="Genomic_DNA"/>
</dbReference>
<dbReference type="PANTHER" id="PTHR35046">
    <property type="entry name" value="ZINC KNUCKLE (CCHC-TYPE) FAMILY PROTEIN"/>
    <property type="match status" value="1"/>
</dbReference>
<proteinExistence type="predicted"/>